<name>A0A067MWH8_BOTB1</name>
<dbReference type="InParanoid" id="A0A067MWH8"/>
<evidence type="ECO:0000256" key="2">
    <source>
        <dbReference type="ARBA" id="ARBA00022692"/>
    </source>
</evidence>
<dbReference type="InterPro" id="IPR011547">
    <property type="entry name" value="SLC26A/SulP_dom"/>
</dbReference>
<dbReference type="HOGENOM" id="CLU_003182_10_2_1"/>
<dbReference type="GO" id="GO:0016020">
    <property type="term" value="C:membrane"/>
    <property type="evidence" value="ECO:0007669"/>
    <property type="project" value="UniProtKB-SubCell"/>
</dbReference>
<feature type="region of interest" description="Disordered" evidence="5">
    <location>
        <begin position="19"/>
        <end position="66"/>
    </location>
</feature>
<feature type="transmembrane region" description="Helical" evidence="6">
    <location>
        <begin position="491"/>
        <end position="521"/>
    </location>
</feature>
<dbReference type="STRING" id="930990.A0A067MWH8"/>
<feature type="compositionally biased region" description="Polar residues" evidence="5">
    <location>
        <begin position="48"/>
        <end position="66"/>
    </location>
</feature>
<feature type="domain" description="STAS" evidence="7">
    <location>
        <begin position="547"/>
        <end position="673"/>
    </location>
</feature>
<proteinExistence type="predicted"/>
<evidence type="ECO:0000259" key="7">
    <source>
        <dbReference type="PROSITE" id="PS50801"/>
    </source>
</evidence>
<gene>
    <name evidence="8" type="ORF">BOTBODRAFT_51457</name>
</gene>
<feature type="transmembrane region" description="Helical" evidence="6">
    <location>
        <begin position="270"/>
        <end position="288"/>
    </location>
</feature>
<dbReference type="InterPro" id="IPR001902">
    <property type="entry name" value="SLC26A/SulP_fam"/>
</dbReference>
<evidence type="ECO:0000313" key="8">
    <source>
        <dbReference type="EMBL" id="KDQ20108.1"/>
    </source>
</evidence>
<reference evidence="9" key="1">
    <citation type="journal article" date="2014" name="Proc. Natl. Acad. Sci. U.S.A.">
        <title>Extensive sampling of basidiomycete genomes demonstrates inadequacy of the white-rot/brown-rot paradigm for wood decay fungi.</title>
        <authorList>
            <person name="Riley R."/>
            <person name="Salamov A.A."/>
            <person name="Brown D.W."/>
            <person name="Nagy L.G."/>
            <person name="Floudas D."/>
            <person name="Held B.W."/>
            <person name="Levasseur A."/>
            <person name="Lombard V."/>
            <person name="Morin E."/>
            <person name="Otillar R."/>
            <person name="Lindquist E.A."/>
            <person name="Sun H."/>
            <person name="LaButti K.M."/>
            <person name="Schmutz J."/>
            <person name="Jabbour D."/>
            <person name="Luo H."/>
            <person name="Baker S.E."/>
            <person name="Pisabarro A.G."/>
            <person name="Walton J.D."/>
            <person name="Blanchette R.A."/>
            <person name="Henrissat B."/>
            <person name="Martin F."/>
            <person name="Cullen D."/>
            <person name="Hibbett D.S."/>
            <person name="Grigoriev I.V."/>
        </authorList>
    </citation>
    <scope>NUCLEOTIDE SEQUENCE [LARGE SCALE GENOMIC DNA]</scope>
    <source>
        <strain evidence="9">FD-172 SS1</strain>
    </source>
</reference>
<feature type="transmembrane region" description="Helical" evidence="6">
    <location>
        <begin position="179"/>
        <end position="203"/>
    </location>
</feature>
<dbReference type="Gene3D" id="3.30.750.24">
    <property type="entry name" value="STAS domain"/>
    <property type="match status" value="1"/>
</dbReference>
<accession>A0A067MWH8</accession>
<evidence type="ECO:0000256" key="1">
    <source>
        <dbReference type="ARBA" id="ARBA00004141"/>
    </source>
</evidence>
<keyword evidence="4 6" id="KW-0472">Membrane</keyword>
<evidence type="ECO:0000313" key="9">
    <source>
        <dbReference type="Proteomes" id="UP000027195"/>
    </source>
</evidence>
<comment type="subcellular location">
    <subcellularLocation>
        <location evidence="1">Membrane</location>
        <topology evidence="1">Multi-pass membrane protein</topology>
    </subcellularLocation>
</comment>
<feature type="compositionally biased region" description="Polar residues" evidence="5">
    <location>
        <begin position="19"/>
        <end position="32"/>
    </location>
</feature>
<feature type="transmembrane region" description="Helical" evidence="6">
    <location>
        <begin position="215"/>
        <end position="234"/>
    </location>
</feature>
<feature type="transmembrane region" description="Helical" evidence="6">
    <location>
        <begin position="295"/>
        <end position="316"/>
    </location>
</feature>
<dbReference type="GO" id="GO:0055085">
    <property type="term" value="P:transmembrane transport"/>
    <property type="evidence" value="ECO:0007669"/>
    <property type="project" value="InterPro"/>
</dbReference>
<feature type="transmembrane region" description="Helical" evidence="6">
    <location>
        <begin position="353"/>
        <end position="374"/>
    </location>
</feature>
<keyword evidence="2 6" id="KW-0812">Transmembrane</keyword>
<dbReference type="Pfam" id="PF00916">
    <property type="entry name" value="Sulfate_transp"/>
    <property type="match status" value="1"/>
</dbReference>
<dbReference type="EMBL" id="KL198018">
    <property type="protein sequence ID" value="KDQ20108.1"/>
    <property type="molecule type" value="Genomic_DNA"/>
</dbReference>
<evidence type="ECO:0000256" key="4">
    <source>
        <dbReference type="ARBA" id="ARBA00023136"/>
    </source>
</evidence>
<dbReference type="AlphaFoldDB" id="A0A067MWH8"/>
<dbReference type="Proteomes" id="UP000027195">
    <property type="component" value="Unassembled WGS sequence"/>
</dbReference>
<dbReference type="OrthoDB" id="427213at2759"/>
<dbReference type="InterPro" id="IPR036513">
    <property type="entry name" value="STAS_dom_sf"/>
</dbReference>
<keyword evidence="9" id="KW-1185">Reference proteome</keyword>
<organism evidence="8 9">
    <name type="scientific">Botryobasidium botryosum (strain FD-172 SS1)</name>
    <dbReference type="NCBI Taxonomy" id="930990"/>
    <lineage>
        <taxon>Eukaryota</taxon>
        <taxon>Fungi</taxon>
        <taxon>Dikarya</taxon>
        <taxon>Basidiomycota</taxon>
        <taxon>Agaricomycotina</taxon>
        <taxon>Agaricomycetes</taxon>
        <taxon>Cantharellales</taxon>
        <taxon>Botryobasidiaceae</taxon>
        <taxon>Botryobasidium</taxon>
    </lineage>
</organism>
<keyword evidence="3 6" id="KW-1133">Transmembrane helix</keyword>
<dbReference type="InterPro" id="IPR002645">
    <property type="entry name" value="STAS_dom"/>
</dbReference>
<dbReference type="SUPFAM" id="SSF52091">
    <property type="entry name" value="SpoIIaa-like"/>
    <property type="match status" value="1"/>
</dbReference>
<evidence type="ECO:0000256" key="5">
    <source>
        <dbReference type="SAM" id="MobiDB-lite"/>
    </source>
</evidence>
<dbReference type="FunCoup" id="A0A067MWH8">
    <property type="interactions" value="4"/>
</dbReference>
<dbReference type="Pfam" id="PF01740">
    <property type="entry name" value="STAS"/>
    <property type="match status" value="1"/>
</dbReference>
<evidence type="ECO:0000256" key="6">
    <source>
        <dbReference type="SAM" id="Phobius"/>
    </source>
</evidence>
<feature type="transmembrane region" description="Helical" evidence="6">
    <location>
        <begin position="438"/>
        <end position="471"/>
    </location>
</feature>
<dbReference type="CDD" id="cd07042">
    <property type="entry name" value="STAS_SulP_like_sulfate_transporter"/>
    <property type="match status" value="1"/>
</dbReference>
<protein>
    <recommendedName>
        <fullName evidence="7">STAS domain-containing protein</fullName>
    </recommendedName>
</protein>
<dbReference type="PANTHER" id="PTHR11814">
    <property type="entry name" value="SULFATE TRANSPORTER"/>
    <property type="match status" value="1"/>
</dbReference>
<sequence length="683" mass="73807">MAGKSHHLLPDFTPTISRATSFVRTPGESTPLLQEDSAERGAGPSTKAHGSNGANSPSTRSTEEPNTTWGWVKLRSRYYLPATVWVPNYSLSQLSGDFLSALTIASILIPQSMSYATSLAKLDAASGLFGAAIPGIVYALLGSCRTLNVGPEAALSLIVGQSVTAIVHDMEGLTHEQEMAIALALGTVITFQVGLISFVLGIVRLGFIDVVLSRALLRGFVTAVAVVIMVEQLIPMFGLTALAHTLNPTAGTIDKIVFLVENAWTHAKPLTSAVAFGALGTLVAMRFLKKLLQSYGWRWVIFVPEVFIVVVGATIMSDAFEWHRLDVDVLGSVAMSRGGGLFELPLGKHNARFFKSTSSTAILIAVAGFLDSIVAAKQSSARFGYTISPNRELVALGAGNLVNSFIPGSLPAYGAITRSKLNADTGARSQMSSLICSAFVLLAIFFLLPALVYLPKCVLAAVVLLVVWSLLTEVPEDVEFYWKMSAWIDFALMLLTFFATVIWNVEVGIGVSVAVSLLLVVRNSSKAHIKILGRLPGTEQWKPVDENPEAEEDVQGVLIIRIRQNLDFANTGYLRERLRRVELYGPSRAHPSEPPRRDEATALVFHMADVEEIDASAAQIFSEILTTYKSRGVLVHFAQTRTGVYKSFEKAGIVKSVGETNFHRDISSAIADIEQLQGGLMAR</sequence>
<evidence type="ECO:0000256" key="3">
    <source>
        <dbReference type="ARBA" id="ARBA00022989"/>
    </source>
</evidence>
<dbReference type="PROSITE" id="PS50801">
    <property type="entry name" value="STAS"/>
    <property type="match status" value="1"/>
</dbReference>